<dbReference type="PANTHER" id="PTHR45569">
    <property type="entry name" value="SENSOR PROTEIN KDPD"/>
    <property type="match status" value="1"/>
</dbReference>
<dbReference type="PROSITE" id="PS50109">
    <property type="entry name" value="HIS_KIN"/>
    <property type="match status" value="1"/>
</dbReference>
<dbReference type="SUPFAM" id="SSF55874">
    <property type="entry name" value="ATPase domain of HSP90 chaperone/DNA topoisomerase II/histidine kinase"/>
    <property type="match status" value="1"/>
</dbReference>
<dbReference type="Gene3D" id="3.40.50.620">
    <property type="entry name" value="HUPs"/>
    <property type="match status" value="1"/>
</dbReference>
<evidence type="ECO:0000256" key="3">
    <source>
        <dbReference type="ARBA" id="ARBA00004236"/>
    </source>
</evidence>
<keyword evidence="18" id="KW-1185">Reference proteome</keyword>
<feature type="domain" description="Histidine kinase" evidence="16">
    <location>
        <begin position="619"/>
        <end position="827"/>
    </location>
</feature>
<evidence type="ECO:0000313" key="17">
    <source>
        <dbReference type="EMBL" id="MDT0468617.1"/>
    </source>
</evidence>
<dbReference type="Pfam" id="PF02702">
    <property type="entry name" value="KdpD"/>
    <property type="match status" value="1"/>
</dbReference>
<evidence type="ECO:0000256" key="2">
    <source>
        <dbReference type="ARBA" id="ARBA00004141"/>
    </source>
</evidence>
<dbReference type="SUPFAM" id="SSF47384">
    <property type="entry name" value="Homodimeric domain of signal transducing histidine kinase"/>
    <property type="match status" value="1"/>
</dbReference>
<feature type="transmembrane region" description="Helical" evidence="15">
    <location>
        <begin position="377"/>
        <end position="397"/>
    </location>
</feature>
<protein>
    <recommendedName>
        <fullName evidence="4">histidine kinase</fullName>
        <ecNumber evidence="4">2.7.13.3</ecNumber>
    </recommendedName>
</protein>
<keyword evidence="7 15" id="KW-0812">Transmembrane</keyword>
<reference evidence="18" key="1">
    <citation type="submission" date="2023-07" db="EMBL/GenBank/DDBJ databases">
        <title>30 novel species of actinomycetes from the DSMZ collection.</title>
        <authorList>
            <person name="Nouioui I."/>
        </authorList>
    </citation>
    <scope>NUCLEOTIDE SEQUENCE [LARGE SCALE GENOMIC DNA]</scope>
    <source>
        <strain evidence="18">DSM 41699</strain>
    </source>
</reference>
<evidence type="ECO:0000256" key="14">
    <source>
        <dbReference type="SAM" id="MobiDB-lite"/>
    </source>
</evidence>
<dbReference type="InterPro" id="IPR003661">
    <property type="entry name" value="HisK_dim/P_dom"/>
</dbReference>
<keyword evidence="13 15" id="KW-0472">Membrane</keyword>
<keyword evidence="12" id="KW-0902">Two-component regulatory system</keyword>
<dbReference type="EC" id="2.7.13.3" evidence="4"/>
<dbReference type="InterPro" id="IPR025201">
    <property type="entry name" value="KdpD_TM"/>
</dbReference>
<keyword evidence="9" id="KW-0418">Kinase</keyword>
<dbReference type="InterPro" id="IPR027417">
    <property type="entry name" value="P-loop_NTPase"/>
</dbReference>
<dbReference type="Pfam" id="PF00582">
    <property type="entry name" value="Usp"/>
    <property type="match status" value="1"/>
</dbReference>
<evidence type="ECO:0000256" key="11">
    <source>
        <dbReference type="ARBA" id="ARBA00022989"/>
    </source>
</evidence>
<evidence type="ECO:0000256" key="9">
    <source>
        <dbReference type="ARBA" id="ARBA00022777"/>
    </source>
</evidence>
<keyword evidence="8" id="KW-0547">Nucleotide-binding</keyword>
<accession>A0ABU2U5W7</accession>
<dbReference type="InterPro" id="IPR052023">
    <property type="entry name" value="Histidine_kinase_KdpD"/>
</dbReference>
<dbReference type="Pfam" id="PF00512">
    <property type="entry name" value="HisKA"/>
    <property type="match status" value="1"/>
</dbReference>
<feature type="region of interest" description="Disordered" evidence="14">
    <location>
        <begin position="827"/>
        <end position="851"/>
    </location>
</feature>
<dbReference type="CDD" id="cd00082">
    <property type="entry name" value="HisKA"/>
    <property type="match status" value="1"/>
</dbReference>
<dbReference type="InterPro" id="IPR038318">
    <property type="entry name" value="KdpD_sf"/>
</dbReference>
<dbReference type="PANTHER" id="PTHR45569:SF1">
    <property type="entry name" value="SENSOR PROTEIN KDPD"/>
    <property type="match status" value="1"/>
</dbReference>
<feature type="transmembrane region" description="Helical" evidence="15">
    <location>
        <begin position="456"/>
        <end position="474"/>
    </location>
</feature>
<dbReference type="InterPro" id="IPR005467">
    <property type="entry name" value="His_kinase_dom"/>
</dbReference>
<dbReference type="Gene3D" id="3.40.50.300">
    <property type="entry name" value="P-loop containing nucleotide triphosphate hydrolases"/>
    <property type="match status" value="1"/>
</dbReference>
<dbReference type="SMART" id="SM00388">
    <property type="entry name" value="HisKA"/>
    <property type="match status" value="1"/>
</dbReference>
<keyword evidence="5" id="KW-0597">Phosphoprotein</keyword>
<dbReference type="InterPro" id="IPR003852">
    <property type="entry name" value="Sig_transdc_His_kinase_KdpD_N"/>
</dbReference>
<evidence type="ECO:0000256" key="4">
    <source>
        <dbReference type="ARBA" id="ARBA00012438"/>
    </source>
</evidence>
<keyword evidence="6" id="KW-0808">Transferase</keyword>
<dbReference type="EMBL" id="JAVREY010000079">
    <property type="protein sequence ID" value="MDT0468617.1"/>
    <property type="molecule type" value="Genomic_DNA"/>
</dbReference>
<comment type="caution">
    <text evidence="17">The sequence shown here is derived from an EMBL/GenBank/DDBJ whole genome shotgun (WGS) entry which is preliminary data.</text>
</comment>
<evidence type="ECO:0000256" key="10">
    <source>
        <dbReference type="ARBA" id="ARBA00022840"/>
    </source>
</evidence>
<gene>
    <name evidence="17" type="ORF">RM764_37490</name>
</gene>
<evidence type="ECO:0000256" key="7">
    <source>
        <dbReference type="ARBA" id="ARBA00022692"/>
    </source>
</evidence>
<evidence type="ECO:0000313" key="18">
    <source>
        <dbReference type="Proteomes" id="UP001183809"/>
    </source>
</evidence>
<organism evidence="17 18">
    <name type="scientific">Streptomyces gibsoniae</name>
    <dbReference type="NCBI Taxonomy" id="3075529"/>
    <lineage>
        <taxon>Bacteria</taxon>
        <taxon>Bacillati</taxon>
        <taxon>Actinomycetota</taxon>
        <taxon>Actinomycetes</taxon>
        <taxon>Kitasatosporales</taxon>
        <taxon>Streptomycetaceae</taxon>
        <taxon>Streptomyces</taxon>
    </lineage>
</organism>
<evidence type="ECO:0000256" key="6">
    <source>
        <dbReference type="ARBA" id="ARBA00022679"/>
    </source>
</evidence>
<comment type="catalytic activity">
    <reaction evidence="1">
        <text>ATP + protein L-histidine = ADP + protein N-phospho-L-histidine.</text>
        <dbReference type="EC" id="2.7.13.3"/>
    </reaction>
</comment>
<feature type="region of interest" description="Disordered" evidence="14">
    <location>
        <begin position="765"/>
        <end position="789"/>
    </location>
</feature>
<dbReference type="InterPro" id="IPR006016">
    <property type="entry name" value="UspA"/>
</dbReference>
<evidence type="ECO:0000256" key="13">
    <source>
        <dbReference type="ARBA" id="ARBA00023136"/>
    </source>
</evidence>
<dbReference type="Pfam" id="PF13493">
    <property type="entry name" value="DUF4118"/>
    <property type="match status" value="1"/>
</dbReference>
<comment type="subcellular location">
    <subcellularLocation>
        <location evidence="3">Cell membrane</location>
    </subcellularLocation>
    <subcellularLocation>
        <location evidence="2">Membrane</location>
        <topology evidence="2">Multi-pass membrane protein</topology>
    </subcellularLocation>
</comment>
<evidence type="ECO:0000256" key="5">
    <source>
        <dbReference type="ARBA" id="ARBA00022553"/>
    </source>
</evidence>
<sequence>MARGRLQINLGAAPGVGKTYAMLQEGLRLQSLGADAAAGLIESHGRRPVSVMAEEVEMIPRHTLVHRGAPFEEMDLDAVLTRHPQVALVDELAHTNVPGSRNAKRWQDVEELLDAGIDVITTLNIQHLESLADVVRQITGVPQHETLPDEVARRADQIELVDLPPEVLRRRMVHGDIYPPDRIEAALTHYFRVGNLTALRELALLWLADRVEEGLQRYRAKHGIVTPWETRERILVGLTGGPEGPTLIRRAARITARTPGSELLALHVARGDGLTPAHPAALHAQRTLVESLGGSYHQTTGEDIPEALLQFAEAENITQIVLGASRRNRLSLLLRAGVGQRTIRRSGPIDVHIVHHGRAAGHPVPHRARGIRAPCNWVALAGALLLPLALTLVLVALRDHLGLSSDLVLYLLAVVVIALAGGILPALAAAVVAGLLADYFFTTPVHSLAIGRAGDILALAVFLIVAAAVGSAAGNTARRTRQTAYVAAEARALTRLATAVMRGQDLPALLEHIRENFGLASVSLLERDRRVPGSPWYVVASTGRHPPEKPDQADTEVPADDDLTLAVRGRRLSSDDQRTLAACATQLAIAHARRSTGALTGEDDPRAAAERTRASLLLAASRDLRTPLHSAATALTRLQHAEADQSQLTRDQLLETARSSVRRAAQLVKDLDDLSRLHGGAIDFYLRPVDLNEVLTASLDDLGPGGHTLDLSLPEDLPDVIADASLLSRVLASLAADALRHSPPHQPPALTAETLPGRLQIRITDANQEPRPYTPGTEPTTAPPSAREDNLALRLSRDLTEAMDGTLEAAFTGPSSFSVTVALPTSARSIASRTPHDRTPPPGALPERPRR</sequence>
<dbReference type="InterPro" id="IPR036890">
    <property type="entry name" value="HATPase_C_sf"/>
</dbReference>
<dbReference type="SUPFAM" id="SSF52402">
    <property type="entry name" value="Adenine nucleotide alpha hydrolases-like"/>
    <property type="match status" value="1"/>
</dbReference>
<name>A0ABU2U5W7_9ACTN</name>
<evidence type="ECO:0000256" key="12">
    <source>
        <dbReference type="ARBA" id="ARBA00023012"/>
    </source>
</evidence>
<dbReference type="InterPro" id="IPR036097">
    <property type="entry name" value="HisK_dim/P_sf"/>
</dbReference>
<evidence type="ECO:0000256" key="8">
    <source>
        <dbReference type="ARBA" id="ARBA00022741"/>
    </source>
</evidence>
<dbReference type="Proteomes" id="UP001183809">
    <property type="component" value="Unassembled WGS sequence"/>
</dbReference>
<keyword evidence="10" id="KW-0067">ATP-binding</keyword>
<feature type="transmembrane region" description="Helical" evidence="15">
    <location>
        <begin position="409"/>
        <end position="436"/>
    </location>
</feature>
<dbReference type="Gene3D" id="3.30.565.10">
    <property type="entry name" value="Histidine kinase-like ATPase, C-terminal domain"/>
    <property type="match status" value="1"/>
</dbReference>
<dbReference type="InterPro" id="IPR014729">
    <property type="entry name" value="Rossmann-like_a/b/a_fold"/>
</dbReference>
<evidence type="ECO:0000256" key="1">
    <source>
        <dbReference type="ARBA" id="ARBA00000085"/>
    </source>
</evidence>
<dbReference type="Gene3D" id="1.10.287.130">
    <property type="match status" value="1"/>
</dbReference>
<dbReference type="Gene3D" id="1.20.120.620">
    <property type="entry name" value="Backbone structure of the membrane domain of e. Coli histidine kinase receptor kdpd"/>
    <property type="match status" value="1"/>
</dbReference>
<keyword evidence="11 15" id="KW-1133">Transmembrane helix</keyword>
<proteinExistence type="predicted"/>
<evidence type="ECO:0000256" key="15">
    <source>
        <dbReference type="SAM" id="Phobius"/>
    </source>
</evidence>
<evidence type="ECO:0000259" key="16">
    <source>
        <dbReference type="PROSITE" id="PS50109"/>
    </source>
</evidence>